<evidence type="ECO:0000259" key="12">
    <source>
        <dbReference type="Pfam" id="PF02880"/>
    </source>
</evidence>
<dbReference type="PANTHER" id="PTHR42946:SF1">
    <property type="entry name" value="PHOSPHOGLUCOMUTASE (ALPHA-D-GLUCOSE-1,6-BISPHOSPHATE-DEPENDENT)"/>
    <property type="match status" value="1"/>
</dbReference>
<dbReference type="FunFam" id="3.40.120.10:FF:000001">
    <property type="entry name" value="Phosphoglucosamine mutase"/>
    <property type="match status" value="1"/>
</dbReference>
<evidence type="ECO:0000313" key="14">
    <source>
        <dbReference type="Proteomes" id="UP000307749"/>
    </source>
</evidence>
<dbReference type="InterPro" id="IPR016055">
    <property type="entry name" value="A-D-PHexomutase_a/b/a-I/II/III"/>
</dbReference>
<proteinExistence type="inferred from homology"/>
<dbReference type="GO" id="GO:0006048">
    <property type="term" value="P:UDP-N-acetylglucosamine biosynthetic process"/>
    <property type="evidence" value="ECO:0007669"/>
    <property type="project" value="TreeGrafter"/>
</dbReference>
<dbReference type="STRING" id="993689.GCA_002077135_02571"/>
<dbReference type="InterPro" id="IPR036900">
    <property type="entry name" value="A-D-PHexomutase_C_sf"/>
</dbReference>
<gene>
    <name evidence="6" type="primary">glmM</name>
    <name evidence="13" type="ORF">B1806_12260</name>
</gene>
<dbReference type="Pfam" id="PF02880">
    <property type="entry name" value="PGM_PMM_III"/>
    <property type="match status" value="1"/>
</dbReference>
<protein>
    <recommendedName>
        <fullName evidence="6 8">Phosphoglucosamine mutase</fullName>
        <ecNumber evidence="6 8">5.4.2.10</ecNumber>
    </recommendedName>
</protein>
<dbReference type="GO" id="GO:0000287">
    <property type="term" value="F:magnesium ion binding"/>
    <property type="evidence" value="ECO:0007669"/>
    <property type="project" value="UniProtKB-UniRule"/>
</dbReference>
<dbReference type="PROSITE" id="PS00710">
    <property type="entry name" value="PGM_PMM"/>
    <property type="match status" value="1"/>
</dbReference>
<name>A0A4S3KJT1_9GAMM</name>
<dbReference type="InterPro" id="IPR016066">
    <property type="entry name" value="A-D-PHexomutase_CS"/>
</dbReference>
<dbReference type="InterPro" id="IPR005841">
    <property type="entry name" value="Alpha-D-phosphohexomutase_SF"/>
</dbReference>
<dbReference type="Pfam" id="PF02878">
    <property type="entry name" value="PGM_PMM_I"/>
    <property type="match status" value="1"/>
</dbReference>
<dbReference type="PRINTS" id="PR00509">
    <property type="entry name" value="PGMPMM"/>
</dbReference>
<dbReference type="NCBIfam" id="NF008139">
    <property type="entry name" value="PRK10887.1"/>
    <property type="match status" value="1"/>
</dbReference>
<evidence type="ECO:0000256" key="3">
    <source>
        <dbReference type="ARBA" id="ARBA00022723"/>
    </source>
</evidence>
<dbReference type="InterPro" id="IPR005845">
    <property type="entry name" value="A-D-PHexomutase_a/b/a-II"/>
</dbReference>
<dbReference type="EC" id="5.4.2.10" evidence="6 8"/>
<evidence type="ECO:0000256" key="4">
    <source>
        <dbReference type="ARBA" id="ARBA00022842"/>
    </source>
</evidence>
<accession>A0A4S3KJT1</accession>
<dbReference type="PANTHER" id="PTHR42946">
    <property type="entry name" value="PHOSPHOHEXOSE MUTASE"/>
    <property type="match status" value="1"/>
</dbReference>
<evidence type="ECO:0000256" key="7">
    <source>
        <dbReference type="RuleBase" id="RU004326"/>
    </source>
</evidence>
<dbReference type="RefSeq" id="WP_081129969.1">
    <property type="nucleotide sequence ID" value="NZ_LDOS01000002.1"/>
</dbReference>
<keyword evidence="3 6" id="KW-0479">Metal-binding</keyword>
<evidence type="ECO:0000256" key="2">
    <source>
        <dbReference type="ARBA" id="ARBA00022553"/>
    </source>
</evidence>
<comment type="PTM">
    <text evidence="6">Activated by phosphorylation.</text>
</comment>
<feature type="domain" description="Alpha-D-phosphohexomutase alpha/beta/alpha" evidence="11">
    <location>
        <begin position="186"/>
        <end position="268"/>
    </location>
</feature>
<dbReference type="GO" id="GO:0008966">
    <property type="term" value="F:phosphoglucosamine mutase activity"/>
    <property type="evidence" value="ECO:0007669"/>
    <property type="project" value="UniProtKB-UniRule"/>
</dbReference>
<comment type="catalytic activity">
    <reaction evidence="6 8">
        <text>alpha-D-glucosamine 1-phosphate = D-glucosamine 6-phosphate</text>
        <dbReference type="Rhea" id="RHEA:23424"/>
        <dbReference type="ChEBI" id="CHEBI:58516"/>
        <dbReference type="ChEBI" id="CHEBI:58725"/>
        <dbReference type="EC" id="5.4.2.10"/>
    </reaction>
</comment>
<comment type="similarity">
    <text evidence="1 6 7">Belongs to the phosphohexose mutase family.</text>
</comment>
<dbReference type="Pfam" id="PF02879">
    <property type="entry name" value="PGM_PMM_II"/>
    <property type="match status" value="1"/>
</dbReference>
<keyword evidence="14" id="KW-1185">Reference proteome</keyword>
<dbReference type="NCBIfam" id="TIGR01455">
    <property type="entry name" value="glmM"/>
    <property type="match status" value="1"/>
</dbReference>
<dbReference type="AlphaFoldDB" id="A0A4S3KJT1"/>
<dbReference type="Gene3D" id="3.40.120.10">
    <property type="entry name" value="Alpha-D-Glucose-1,6-Bisphosphate, subunit A, domain 3"/>
    <property type="match status" value="3"/>
</dbReference>
<dbReference type="GO" id="GO:0004615">
    <property type="term" value="F:phosphomannomutase activity"/>
    <property type="evidence" value="ECO:0007669"/>
    <property type="project" value="TreeGrafter"/>
</dbReference>
<dbReference type="GO" id="GO:0009252">
    <property type="term" value="P:peptidoglycan biosynthetic process"/>
    <property type="evidence" value="ECO:0007669"/>
    <property type="project" value="TreeGrafter"/>
</dbReference>
<sequence length="470" mass="48450">MSAANPATTASAVSVAARQHFGTDGIRGRVGTWPISADFMLRLGHAAGGVLGHGARGTVLIGKDTRVSGYMFEAALEAGLVAAGCDVRLLGPLPTPAVAWLTQSLGASAGIVISASHNPFDDNGVKFFGPDGEKLDDAMELAIEAAVAQPFTTVDSHALGKAQRVADAAQRYEAFCRGTVAADFSLQGSRIVIDCAHGATYQVAPRVFQALDAALTVIGATPDGFNINAGFGSTQPQALQRAVLDAGADLGIAFDGDGDRVQMVDARGKLVDGDDLLFVLARDLAARGQLHGSVVGTLMSNEALVRAITALGVPFVRANVGDRHVRRALREHGGMLGGEASGHLLCLDRAGAGDGIVTALAVLEALARSGQTLQQACADLDRWPQRTINLRVSAPADALLATPAVRAALVATEHALAGQGRVVLRASGTEPLVRVTVEARDARMVDQLAAQLAETVRLAADIIPGAEAIP</sequence>
<dbReference type="EMBL" id="MWQO01000043">
    <property type="protein sequence ID" value="THD09055.1"/>
    <property type="molecule type" value="Genomic_DNA"/>
</dbReference>
<dbReference type="GO" id="GO:0005975">
    <property type="term" value="P:carbohydrate metabolic process"/>
    <property type="evidence" value="ECO:0007669"/>
    <property type="project" value="InterPro"/>
</dbReference>
<evidence type="ECO:0000256" key="8">
    <source>
        <dbReference type="RuleBase" id="RU004327"/>
    </source>
</evidence>
<reference evidence="13 14" key="1">
    <citation type="submission" date="2017-02" db="EMBL/GenBank/DDBJ databases">
        <title>Whole genome sequencing of Metallibacterium scheffleri DSM 24874 (T).</title>
        <authorList>
            <person name="Kumar S."/>
            <person name="Patil P."/>
            <person name="Patil P.B."/>
        </authorList>
    </citation>
    <scope>NUCLEOTIDE SEQUENCE [LARGE SCALE GENOMIC DNA]</scope>
    <source>
        <strain evidence="13 14">DSM 24874</strain>
    </source>
</reference>
<dbReference type="InterPro" id="IPR005846">
    <property type="entry name" value="A-D-PHexomutase_a/b/a-III"/>
</dbReference>
<evidence type="ECO:0000259" key="10">
    <source>
        <dbReference type="Pfam" id="PF02878"/>
    </source>
</evidence>
<dbReference type="HAMAP" id="MF_01554_B">
    <property type="entry name" value="GlmM_B"/>
    <property type="match status" value="1"/>
</dbReference>
<dbReference type="InterPro" id="IPR006352">
    <property type="entry name" value="GlmM_bact"/>
</dbReference>
<keyword evidence="4 6" id="KW-0460">Magnesium</keyword>
<comment type="caution">
    <text evidence="13">The sequence shown here is derived from an EMBL/GenBank/DDBJ whole genome shotgun (WGS) entry which is preliminary data.</text>
</comment>
<feature type="domain" description="Alpha-D-phosphohexomutase C-terminal" evidence="9">
    <location>
        <begin position="388"/>
        <end position="454"/>
    </location>
</feature>
<evidence type="ECO:0000259" key="11">
    <source>
        <dbReference type="Pfam" id="PF02879"/>
    </source>
</evidence>
<dbReference type="Gene3D" id="3.30.310.50">
    <property type="entry name" value="Alpha-D-phosphohexomutase, C-terminal domain"/>
    <property type="match status" value="1"/>
</dbReference>
<evidence type="ECO:0000256" key="6">
    <source>
        <dbReference type="HAMAP-Rule" id="MF_01554"/>
    </source>
</evidence>
<feature type="binding site" description="via phosphate group" evidence="6">
    <location>
        <position position="116"/>
    </location>
    <ligand>
        <name>Mg(2+)</name>
        <dbReference type="ChEBI" id="CHEBI:18420"/>
    </ligand>
</feature>
<evidence type="ECO:0000256" key="1">
    <source>
        <dbReference type="ARBA" id="ARBA00010231"/>
    </source>
</evidence>
<comment type="function">
    <text evidence="6 8">Catalyzes the conversion of glucosamine-6-phosphate to glucosamine-1-phosphate.</text>
</comment>
<dbReference type="CDD" id="cd05802">
    <property type="entry name" value="GlmM"/>
    <property type="match status" value="1"/>
</dbReference>
<dbReference type="Proteomes" id="UP000307749">
    <property type="component" value="Unassembled WGS sequence"/>
</dbReference>
<dbReference type="InterPro" id="IPR050060">
    <property type="entry name" value="Phosphoglucosamine_mutase"/>
</dbReference>
<feature type="modified residue" description="Phosphoserine" evidence="6">
    <location>
        <position position="116"/>
    </location>
</feature>
<feature type="binding site" evidence="6">
    <location>
        <position position="255"/>
    </location>
    <ligand>
        <name>Mg(2+)</name>
        <dbReference type="ChEBI" id="CHEBI:18420"/>
    </ligand>
</feature>
<keyword evidence="2 6" id="KW-0597">Phosphoprotein</keyword>
<dbReference type="InterPro" id="IPR005844">
    <property type="entry name" value="A-D-PHexomutase_a/b/a-I"/>
</dbReference>
<evidence type="ECO:0000259" key="9">
    <source>
        <dbReference type="Pfam" id="PF00408"/>
    </source>
</evidence>
<dbReference type="SUPFAM" id="SSF55957">
    <property type="entry name" value="Phosphoglucomutase, C-terminal domain"/>
    <property type="match status" value="1"/>
</dbReference>
<keyword evidence="5 6" id="KW-0413">Isomerase</keyword>
<feature type="binding site" evidence="6">
    <location>
        <position position="257"/>
    </location>
    <ligand>
        <name>Mg(2+)</name>
        <dbReference type="ChEBI" id="CHEBI:18420"/>
    </ligand>
</feature>
<dbReference type="InterPro" id="IPR005843">
    <property type="entry name" value="A-D-PHexomutase_C"/>
</dbReference>
<feature type="domain" description="Alpha-D-phosphohexomutase alpha/beta/alpha" evidence="10">
    <location>
        <begin position="18"/>
        <end position="149"/>
    </location>
</feature>
<feature type="domain" description="Alpha-D-phosphohexomutase alpha/beta/alpha" evidence="12">
    <location>
        <begin position="272"/>
        <end position="379"/>
    </location>
</feature>
<evidence type="ECO:0000256" key="5">
    <source>
        <dbReference type="ARBA" id="ARBA00023235"/>
    </source>
</evidence>
<comment type="cofactor">
    <cofactor evidence="6">
        <name>Mg(2+)</name>
        <dbReference type="ChEBI" id="CHEBI:18420"/>
    </cofactor>
    <text evidence="6">Binds 1 Mg(2+) ion per subunit.</text>
</comment>
<dbReference type="GO" id="GO:0005829">
    <property type="term" value="C:cytosol"/>
    <property type="evidence" value="ECO:0007669"/>
    <property type="project" value="TreeGrafter"/>
</dbReference>
<organism evidence="13 14">
    <name type="scientific">Metallibacterium scheffleri</name>
    <dbReference type="NCBI Taxonomy" id="993689"/>
    <lineage>
        <taxon>Bacteria</taxon>
        <taxon>Pseudomonadati</taxon>
        <taxon>Pseudomonadota</taxon>
        <taxon>Gammaproteobacteria</taxon>
        <taxon>Lysobacterales</taxon>
        <taxon>Rhodanobacteraceae</taxon>
        <taxon>Metallibacterium</taxon>
    </lineage>
</organism>
<dbReference type="SUPFAM" id="SSF53738">
    <property type="entry name" value="Phosphoglucomutase, first 3 domains"/>
    <property type="match status" value="3"/>
</dbReference>
<evidence type="ECO:0000313" key="13">
    <source>
        <dbReference type="EMBL" id="THD09055.1"/>
    </source>
</evidence>
<feature type="binding site" evidence="6">
    <location>
        <position position="259"/>
    </location>
    <ligand>
        <name>Mg(2+)</name>
        <dbReference type="ChEBI" id="CHEBI:18420"/>
    </ligand>
</feature>
<dbReference type="Pfam" id="PF00408">
    <property type="entry name" value="PGM_PMM_IV"/>
    <property type="match status" value="1"/>
</dbReference>
<feature type="active site" description="Phosphoserine intermediate" evidence="6">
    <location>
        <position position="116"/>
    </location>
</feature>
<dbReference type="FunFam" id="3.40.120.10:FF:000003">
    <property type="entry name" value="Phosphoglucosamine mutase"/>
    <property type="match status" value="1"/>
</dbReference>